<name>A0A2N5HXU3_9BACI</name>
<dbReference type="Gene3D" id="3.40.50.720">
    <property type="entry name" value="NAD(P)-binding Rossmann-like Domain"/>
    <property type="match status" value="1"/>
</dbReference>
<accession>A0A2N5HXU3</accession>
<evidence type="ECO:0000313" key="2">
    <source>
        <dbReference type="Proteomes" id="UP000234950"/>
    </source>
</evidence>
<sequence>MAELNSSSLLKVKRDTFFLPDPKGGVYFRNNLSSFRMEGNTIYQWIEKLLPMFNGEQTLEELTRGLTGPYRDRVYEIGETLYKNGFLRDISKDSPHELSRQVLEKYASQIEFIESFTDSGAFHFQKYRQTKVLAIGSGSFLVSLVSALVNSGLPKINVMVTDSDQTNKKRLRELVQDARKKDSDVEFVEVPYHIGVGKNFWKETVQAYDWILYVSQDGNVNQLRNLNHVCKEEKKAFLPAICLEKVGLSGPLTHPESEGCFESAWRRIHQSSLQADGQPKSFSSTSGAILANVSVFELFKKAAGIADSNQSNQIYLLDLETMEGDWLSFITHPSVMSSNLTPEQVEDLNLKLKQESDRIKQQGLLLEYFSRLTSKEIGIFHTWEERNLIQLPLSQCYVQAVDPVSEGPAKLLPEVICSGMTHEEARINAGLKGIEMYVSKMIDSLKLGFHKQTDIVGVNLPEGFLGIGAGETTAEAVCRGLQAYLDEKLKKGQEDHLNKVFRVPIGVIEDKRCRFYLNALTTLNGTPAIGLKEDVLGFPIVWVRSNGCWYTGTGLNTTLALQNTLRQALMDAQNQINSVVRQEKESMIYLEKEETKLEIPSCDDITQLELLQSSIDVLKRNGKKLFVYDLSIEPFLKQELAGVYGVQVREGDSL</sequence>
<evidence type="ECO:0000313" key="1">
    <source>
        <dbReference type="EMBL" id="PLS10338.1"/>
    </source>
</evidence>
<dbReference type="OrthoDB" id="2369163at2"/>
<dbReference type="InterPro" id="IPR022368">
    <property type="entry name" value="Thiazole_bacteriocin_mat_put"/>
</dbReference>
<dbReference type="NCBIfam" id="TIGR03693">
    <property type="entry name" value="ocin_ThiF_like"/>
    <property type="match status" value="1"/>
</dbReference>
<dbReference type="SUPFAM" id="SSF69572">
    <property type="entry name" value="Activating enzymes of the ubiquitin-like proteins"/>
    <property type="match status" value="1"/>
</dbReference>
<dbReference type="Proteomes" id="UP000234950">
    <property type="component" value="Unassembled WGS sequence"/>
</dbReference>
<keyword evidence="2" id="KW-1185">Reference proteome</keyword>
<reference evidence="1 2" key="1">
    <citation type="submission" date="2017-11" db="EMBL/GenBank/DDBJ databases">
        <title>Comparitive Functional Genomics of Dry Heat Resistant strains isolated from the Viking Spacecraft.</title>
        <authorList>
            <person name="Seuylemezian A."/>
            <person name="Cooper K."/>
            <person name="Vaishampayan P."/>
        </authorList>
    </citation>
    <scope>NUCLEOTIDE SEQUENCE [LARGE SCALE GENOMIC DNA]</scope>
    <source>
        <strain evidence="1 2">V32-6</strain>
    </source>
</reference>
<organism evidence="1 2">
    <name type="scientific">Neobacillus cucumis</name>
    <dbReference type="NCBI Taxonomy" id="1740721"/>
    <lineage>
        <taxon>Bacteria</taxon>
        <taxon>Bacillati</taxon>
        <taxon>Bacillota</taxon>
        <taxon>Bacilli</taxon>
        <taxon>Bacillales</taxon>
        <taxon>Bacillaceae</taxon>
        <taxon>Neobacillus</taxon>
    </lineage>
</organism>
<protein>
    <submittedName>
        <fullName evidence="1">Putative thiazole-containing bacteriocin maturation protein</fullName>
    </submittedName>
</protein>
<gene>
    <name evidence="1" type="ORF">CVD27_00605</name>
</gene>
<comment type="caution">
    <text evidence="1">The sequence shown here is derived from an EMBL/GenBank/DDBJ whole genome shotgun (WGS) entry which is preliminary data.</text>
</comment>
<dbReference type="GO" id="GO:0008641">
    <property type="term" value="F:ubiquitin-like modifier activating enzyme activity"/>
    <property type="evidence" value="ECO:0007669"/>
    <property type="project" value="InterPro"/>
</dbReference>
<dbReference type="RefSeq" id="WP_101645966.1">
    <property type="nucleotide sequence ID" value="NZ_PGVE01000004.1"/>
</dbReference>
<dbReference type="InterPro" id="IPR035985">
    <property type="entry name" value="Ubiquitin-activating_enz"/>
</dbReference>
<dbReference type="EMBL" id="PGVE01000004">
    <property type="protein sequence ID" value="PLS10338.1"/>
    <property type="molecule type" value="Genomic_DNA"/>
</dbReference>
<proteinExistence type="predicted"/>
<dbReference type="AlphaFoldDB" id="A0A2N5HXU3"/>